<feature type="region of interest" description="Disordered" evidence="1">
    <location>
        <begin position="254"/>
        <end position="286"/>
    </location>
</feature>
<feature type="compositionally biased region" description="Basic and acidic residues" evidence="1">
    <location>
        <begin position="74"/>
        <end position="85"/>
    </location>
</feature>
<protein>
    <submittedName>
        <fullName evidence="2">Uncharacterized protein</fullName>
    </submittedName>
</protein>
<feature type="compositionally biased region" description="Low complexity" evidence="1">
    <location>
        <begin position="89"/>
        <end position="98"/>
    </location>
</feature>
<accession>A0AAD6Y238</accession>
<comment type="caution">
    <text evidence="2">The sequence shown here is derived from an EMBL/GenBank/DDBJ whole genome shotgun (WGS) entry which is preliminary data.</text>
</comment>
<reference evidence="2" key="1">
    <citation type="submission" date="2023-03" db="EMBL/GenBank/DDBJ databases">
        <title>Massive genome expansion in bonnet fungi (Mycena s.s.) driven by repeated elements and novel gene families across ecological guilds.</title>
        <authorList>
            <consortium name="Lawrence Berkeley National Laboratory"/>
            <person name="Harder C.B."/>
            <person name="Miyauchi S."/>
            <person name="Viragh M."/>
            <person name="Kuo A."/>
            <person name="Thoen E."/>
            <person name="Andreopoulos B."/>
            <person name="Lu D."/>
            <person name="Skrede I."/>
            <person name="Drula E."/>
            <person name="Henrissat B."/>
            <person name="Morin E."/>
            <person name="Kohler A."/>
            <person name="Barry K."/>
            <person name="LaButti K."/>
            <person name="Morin E."/>
            <person name="Salamov A."/>
            <person name="Lipzen A."/>
            <person name="Mereny Z."/>
            <person name="Hegedus B."/>
            <person name="Baldrian P."/>
            <person name="Stursova M."/>
            <person name="Weitz H."/>
            <person name="Taylor A."/>
            <person name="Grigoriev I.V."/>
            <person name="Nagy L.G."/>
            <person name="Martin F."/>
            <person name="Kauserud H."/>
        </authorList>
    </citation>
    <scope>NUCLEOTIDE SEQUENCE</scope>
    <source>
        <strain evidence="2">9144</strain>
    </source>
</reference>
<evidence type="ECO:0000313" key="2">
    <source>
        <dbReference type="EMBL" id="KAJ7190916.1"/>
    </source>
</evidence>
<evidence type="ECO:0000313" key="3">
    <source>
        <dbReference type="Proteomes" id="UP001219525"/>
    </source>
</evidence>
<proteinExistence type="predicted"/>
<feature type="compositionally biased region" description="Polar residues" evidence="1">
    <location>
        <begin position="131"/>
        <end position="155"/>
    </location>
</feature>
<sequence length="286" mass="31355">MPVPVYCDVPLRPDTGSVYPPKAYYLVMGRDVPKPGAYFSWESAQPQYKNKSFATVKKYMSHEWDALESAWHGGCERGEHEHPASSEHPTPTAPKTAPVTPPRPARTQLAMSAPSQRPIRTVTPLRIIDINSRSPSPSPTQTKFDGRGPSTSPTTARVACDIRSPQPKSGPPLQSSSPAGQPSYAVRVNGVGQVHDEFEPAREYYHQLQNMGYHPVMSIGRSLTSAVNFIEERSSQERCEWIAEEVRAFEAWQRDTCGSQRGSSAGLDESDFEGTESGAASPVGLQ</sequence>
<dbReference type="AlphaFoldDB" id="A0AAD6Y238"/>
<name>A0AAD6Y238_9AGAR</name>
<organism evidence="2 3">
    <name type="scientific">Mycena pura</name>
    <dbReference type="NCBI Taxonomy" id="153505"/>
    <lineage>
        <taxon>Eukaryota</taxon>
        <taxon>Fungi</taxon>
        <taxon>Dikarya</taxon>
        <taxon>Basidiomycota</taxon>
        <taxon>Agaricomycotina</taxon>
        <taxon>Agaricomycetes</taxon>
        <taxon>Agaricomycetidae</taxon>
        <taxon>Agaricales</taxon>
        <taxon>Marasmiineae</taxon>
        <taxon>Mycenaceae</taxon>
        <taxon>Mycena</taxon>
    </lineage>
</organism>
<dbReference type="Proteomes" id="UP001219525">
    <property type="component" value="Unassembled WGS sequence"/>
</dbReference>
<dbReference type="EMBL" id="JARJCW010000140">
    <property type="protein sequence ID" value="KAJ7190916.1"/>
    <property type="molecule type" value="Genomic_DNA"/>
</dbReference>
<evidence type="ECO:0000256" key="1">
    <source>
        <dbReference type="SAM" id="MobiDB-lite"/>
    </source>
</evidence>
<gene>
    <name evidence="2" type="ORF">GGX14DRAFT_579392</name>
</gene>
<feature type="region of interest" description="Disordered" evidence="1">
    <location>
        <begin position="74"/>
        <end position="183"/>
    </location>
</feature>
<keyword evidence="3" id="KW-1185">Reference proteome</keyword>